<gene>
    <name evidence="1" type="ORF">ACFFK0_15845</name>
</gene>
<evidence type="ECO:0000313" key="2">
    <source>
        <dbReference type="Proteomes" id="UP001589776"/>
    </source>
</evidence>
<comment type="caution">
    <text evidence="1">The sequence shown here is derived from an EMBL/GenBank/DDBJ whole genome shotgun (WGS) entry which is preliminary data.</text>
</comment>
<sequence length="93" mass="10704">MDRNKVFVLIIMIWITFLTTWAVNHITSALDNNDVVTVHGVPVQPIPPQISTIQMDKDTVWVIDVNQAYIKVITRDQNGYYHLKQSPLSIENQ</sequence>
<dbReference type="EMBL" id="JBHLWN010000066">
    <property type="protein sequence ID" value="MFC0213904.1"/>
    <property type="molecule type" value="Genomic_DNA"/>
</dbReference>
<name>A0ABV6DMN0_9BACL</name>
<protein>
    <submittedName>
        <fullName evidence="1">Uncharacterized protein</fullName>
    </submittedName>
</protein>
<dbReference type="Proteomes" id="UP001589776">
    <property type="component" value="Unassembled WGS sequence"/>
</dbReference>
<proteinExistence type="predicted"/>
<evidence type="ECO:0000313" key="1">
    <source>
        <dbReference type="EMBL" id="MFC0213904.1"/>
    </source>
</evidence>
<dbReference type="RefSeq" id="WP_377471235.1">
    <property type="nucleotide sequence ID" value="NZ_JBHLWN010000066.1"/>
</dbReference>
<keyword evidence="2" id="KW-1185">Reference proteome</keyword>
<accession>A0ABV6DMN0</accession>
<organism evidence="1 2">
    <name type="scientific">Paenibacillus chartarius</name>
    <dbReference type="NCBI Taxonomy" id="747481"/>
    <lineage>
        <taxon>Bacteria</taxon>
        <taxon>Bacillati</taxon>
        <taxon>Bacillota</taxon>
        <taxon>Bacilli</taxon>
        <taxon>Bacillales</taxon>
        <taxon>Paenibacillaceae</taxon>
        <taxon>Paenibacillus</taxon>
    </lineage>
</organism>
<reference evidence="1 2" key="1">
    <citation type="submission" date="2024-09" db="EMBL/GenBank/DDBJ databases">
        <authorList>
            <person name="Sun Q."/>
            <person name="Mori K."/>
        </authorList>
    </citation>
    <scope>NUCLEOTIDE SEQUENCE [LARGE SCALE GENOMIC DNA]</scope>
    <source>
        <strain evidence="1 2">CCM 7759</strain>
    </source>
</reference>